<evidence type="ECO:0000313" key="11">
    <source>
        <dbReference type="RefSeq" id="XP_036364082.1"/>
    </source>
</evidence>
<evidence type="ECO:0000256" key="4">
    <source>
        <dbReference type="ARBA" id="ARBA00022833"/>
    </source>
</evidence>
<dbReference type="PROSITE" id="PS50119">
    <property type="entry name" value="ZF_BBOX"/>
    <property type="match status" value="2"/>
</dbReference>
<protein>
    <submittedName>
        <fullName evidence="10 11">E3 ubiquitin-protein ligase TRIM56-like</fullName>
    </submittedName>
</protein>
<dbReference type="RefSeq" id="XP_029644344.1">
    <property type="nucleotide sequence ID" value="XM_029788484.2"/>
</dbReference>
<dbReference type="InterPro" id="IPR011042">
    <property type="entry name" value="6-blade_b-propeller_TolB-like"/>
</dbReference>
<dbReference type="Gene3D" id="2.120.10.30">
    <property type="entry name" value="TolB, C-terminal domain"/>
    <property type="match status" value="1"/>
</dbReference>
<feature type="repeat" description="NHL" evidence="6">
    <location>
        <begin position="461"/>
        <end position="504"/>
    </location>
</feature>
<dbReference type="AlphaFoldDB" id="A0A6P7T102"/>
<evidence type="ECO:0000313" key="12">
    <source>
        <dbReference type="RefSeq" id="XP_036364083.1"/>
    </source>
</evidence>
<evidence type="ECO:0000256" key="1">
    <source>
        <dbReference type="ARBA" id="ARBA00022723"/>
    </source>
</evidence>
<dbReference type="SMART" id="SM00184">
    <property type="entry name" value="RING"/>
    <property type="match status" value="2"/>
</dbReference>
<feature type="repeat" description="NHL" evidence="6">
    <location>
        <begin position="596"/>
        <end position="638"/>
    </location>
</feature>
<keyword evidence="3 5" id="KW-0863">Zinc-finger</keyword>
<dbReference type="InterPro" id="IPR013083">
    <property type="entry name" value="Znf_RING/FYVE/PHD"/>
</dbReference>
<dbReference type="Proteomes" id="UP000515154">
    <property type="component" value="Linkage group LG13"/>
</dbReference>
<feature type="domain" description="B box-type" evidence="8">
    <location>
        <begin position="98"/>
        <end position="146"/>
    </location>
</feature>
<accession>A0A6P7T102</accession>
<sequence length="732" mass="82939">MSSPTLSQSGSTSSDCELLYEPTVLCTKCPSCLEMYIMPKVLDCFHTFCLPCLEKSQDDPSKIICSECSFVTHLPHGTLDLATDYAISNVLESSVLPRCSAHCTGCKNTDKVAVAKCYNCANLLCANCVMAHQFMHCFEGHKVLNFNEIHQLPDDYSPSERCVTCPKHPFKVLQSFCMTCNIPVCNDCAMSEHNSGHDCQLLLGVVDNQIEKLHQLQTKVKSRSKDLETISDKLKDIDFQLCSQYQKIQNDISTTYNYFRTVLDERKQELLQELEDTFSSKIMVLNKTDSKIQQTISQISHGCQFIKKLTKYANASEILLIKCFIEQQFQRILEYYPNLHCQEFDFEFLSNFSAIRAGVQNTFGSIHQTGDFDATDWNVESTRCPRRPYKTPDSKQFSCHSQQYNSPEKVYEKWNGALDISNEESVYPSPNNLSEFKTKLINSSFSTSSKPQIRRQKMIYHCKFGEFGTLDGQFTEPSGVAVNAQNDIVIADTNNHRIQIFDKDGRFKFQFGECGKRDGQLLYPNRVAIVKSSGDIVVTERSPTHQVQIYNQYGQFIRKFGSCVLQHPRGIAVDVKGRIVIVECKVMRVIIFDQFGTVINKFGCSQHLEFPNGVVVNDKEEIFISDNRAHCVKVFNYAGIFLRQVGGEGITNYPIGVGINSNGAIVIADNHNNFNVTIFTQSGQLINALESKVKHAQCFDVALLNGNSIILASKDYRIYIYRYSNYRQHSAL</sequence>
<dbReference type="PROSITE" id="PS51125">
    <property type="entry name" value="NHL"/>
    <property type="match status" value="5"/>
</dbReference>
<dbReference type="InterPro" id="IPR003649">
    <property type="entry name" value="Bbox_C"/>
</dbReference>
<feature type="domain" description="B box-type" evidence="8">
    <location>
        <begin position="160"/>
        <end position="202"/>
    </location>
</feature>
<dbReference type="InterPro" id="IPR017907">
    <property type="entry name" value="Znf_RING_CS"/>
</dbReference>
<evidence type="ECO:0000256" key="2">
    <source>
        <dbReference type="ARBA" id="ARBA00022737"/>
    </source>
</evidence>
<gene>
    <name evidence="10 11 12" type="primary">LOC115218590</name>
</gene>
<dbReference type="Pfam" id="PF01436">
    <property type="entry name" value="NHL"/>
    <property type="match status" value="3"/>
</dbReference>
<reference evidence="10 11" key="1">
    <citation type="submission" date="2025-08" db="UniProtKB">
        <authorList>
            <consortium name="RefSeq"/>
        </authorList>
    </citation>
    <scope>IDENTIFICATION</scope>
</reference>
<dbReference type="CDD" id="cd14959">
    <property type="entry name" value="NHL_brat_like"/>
    <property type="match status" value="1"/>
</dbReference>
<dbReference type="PROSITE" id="PS00518">
    <property type="entry name" value="ZF_RING_1"/>
    <property type="match status" value="1"/>
</dbReference>
<evidence type="ECO:0000256" key="5">
    <source>
        <dbReference type="PROSITE-ProRule" id="PRU00024"/>
    </source>
</evidence>
<organism evidence="9 10">
    <name type="scientific">Octopus sinensis</name>
    <name type="common">East Asian common octopus</name>
    <dbReference type="NCBI Taxonomy" id="2607531"/>
    <lineage>
        <taxon>Eukaryota</taxon>
        <taxon>Metazoa</taxon>
        <taxon>Spiralia</taxon>
        <taxon>Lophotrochozoa</taxon>
        <taxon>Mollusca</taxon>
        <taxon>Cephalopoda</taxon>
        <taxon>Coleoidea</taxon>
        <taxon>Octopodiformes</taxon>
        <taxon>Octopoda</taxon>
        <taxon>Incirrata</taxon>
        <taxon>Octopodidae</taxon>
        <taxon>Octopus</taxon>
    </lineage>
</organism>
<feature type="repeat" description="NHL" evidence="6">
    <location>
        <begin position="639"/>
        <end position="682"/>
    </location>
</feature>
<dbReference type="InterPro" id="IPR001258">
    <property type="entry name" value="NHL_repeat"/>
</dbReference>
<dbReference type="GO" id="GO:0003730">
    <property type="term" value="F:mRNA 3'-UTR binding"/>
    <property type="evidence" value="ECO:0007669"/>
    <property type="project" value="TreeGrafter"/>
</dbReference>
<evidence type="ECO:0000256" key="3">
    <source>
        <dbReference type="ARBA" id="ARBA00022771"/>
    </source>
</evidence>
<evidence type="ECO:0000259" key="8">
    <source>
        <dbReference type="PROSITE" id="PS50119"/>
    </source>
</evidence>
<evidence type="ECO:0000256" key="6">
    <source>
        <dbReference type="PROSITE-ProRule" id="PRU00504"/>
    </source>
</evidence>
<dbReference type="CDD" id="cd19798">
    <property type="entry name" value="Bbox2_BRAT-like"/>
    <property type="match status" value="1"/>
</dbReference>
<dbReference type="SUPFAM" id="SSF101898">
    <property type="entry name" value="NHL repeat"/>
    <property type="match status" value="1"/>
</dbReference>
<evidence type="ECO:0000259" key="7">
    <source>
        <dbReference type="PROSITE" id="PS50089"/>
    </source>
</evidence>
<dbReference type="SUPFAM" id="SSF57850">
    <property type="entry name" value="RING/U-box"/>
    <property type="match status" value="1"/>
</dbReference>
<dbReference type="KEGG" id="osn:115218590"/>
<feature type="domain" description="RING-type" evidence="7">
    <location>
        <begin position="29"/>
        <end position="69"/>
    </location>
</feature>
<feature type="repeat" description="NHL" evidence="6">
    <location>
        <begin position="554"/>
        <end position="595"/>
    </location>
</feature>
<name>A0A6P7T102_9MOLL</name>
<keyword evidence="4" id="KW-0862">Zinc</keyword>
<dbReference type="RefSeq" id="XP_036364083.1">
    <property type="nucleotide sequence ID" value="XM_036508190.1"/>
</dbReference>
<proteinExistence type="predicted"/>
<dbReference type="SUPFAM" id="SSF57845">
    <property type="entry name" value="B-box zinc-binding domain"/>
    <property type="match status" value="1"/>
</dbReference>
<dbReference type="PANTHER" id="PTHR24104:SF41">
    <property type="entry name" value="BRAIN TUMOR PROTEIN"/>
    <property type="match status" value="1"/>
</dbReference>
<dbReference type="FunFam" id="2.120.10.30:FF:000107">
    <property type="entry name" value="Uncharacterized protein"/>
    <property type="match status" value="1"/>
</dbReference>
<keyword evidence="2" id="KW-0677">Repeat</keyword>
<dbReference type="SMART" id="SM00336">
    <property type="entry name" value="BBOX"/>
    <property type="match status" value="2"/>
</dbReference>
<dbReference type="InterPro" id="IPR050952">
    <property type="entry name" value="TRIM-NHL_E3_ligases"/>
</dbReference>
<dbReference type="RefSeq" id="XP_036364082.1">
    <property type="nucleotide sequence ID" value="XM_036508189.1"/>
</dbReference>
<keyword evidence="9" id="KW-1185">Reference proteome</keyword>
<keyword evidence="1" id="KW-0479">Metal-binding</keyword>
<dbReference type="GO" id="GO:0008270">
    <property type="term" value="F:zinc ion binding"/>
    <property type="evidence" value="ECO:0007669"/>
    <property type="project" value="UniProtKB-KW"/>
</dbReference>
<dbReference type="Gene3D" id="3.30.40.10">
    <property type="entry name" value="Zinc/RING finger domain, C3HC4 (zinc finger)"/>
    <property type="match status" value="1"/>
</dbReference>
<dbReference type="InterPro" id="IPR001841">
    <property type="entry name" value="Znf_RING"/>
</dbReference>
<dbReference type="PANTHER" id="PTHR24104">
    <property type="entry name" value="E3 UBIQUITIN-PROTEIN LIGASE NHLRC1-RELATED"/>
    <property type="match status" value="1"/>
</dbReference>
<evidence type="ECO:0000313" key="9">
    <source>
        <dbReference type="Proteomes" id="UP000515154"/>
    </source>
</evidence>
<dbReference type="CDD" id="cd20482">
    <property type="entry name" value="CC_brat-like"/>
    <property type="match status" value="1"/>
</dbReference>
<dbReference type="InterPro" id="IPR000315">
    <property type="entry name" value="Znf_B-box"/>
</dbReference>
<dbReference type="CDD" id="cd19813">
    <property type="entry name" value="Bbox1_BRAT-like"/>
    <property type="match status" value="1"/>
</dbReference>
<dbReference type="PROSITE" id="PS50089">
    <property type="entry name" value="ZF_RING_2"/>
    <property type="match status" value="1"/>
</dbReference>
<feature type="repeat" description="NHL" evidence="6">
    <location>
        <begin position="508"/>
        <end position="553"/>
    </location>
</feature>
<dbReference type="SMART" id="SM00502">
    <property type="entry name" value="BBC"/>
    <property type="match status" value="1"/>
</dbReference>
<dbReference type="Gene3D" id="3.30.160.60">
    <property type="entry name" value="Classic Zinc Finger"/>
    <property type="match status" value="1"/>
</dbReference>
<dbReference type="Pfam" id="PF00643">
    <property type="entry name" value="zf-B_box"/>
    <property type="match status" value="1"/>
</dbReference>
<evidence type="ECO:0000313" key="10">
    <source>
        <dbReference type="RefSeq" id="XP_029644344.1"/>
    </source>
</evidence>